<dbReference type="EMBL" id="JACDXW010000001">
    <property type="protein sequence ID" value="MCB5362622.1"/>
    <property type="molecule type" value="Genomic_DNA"/>
</dbReference>
<dbReference type="SUPFAM" id="SSF55486">
    <property type="entry name" value="Metalloproteases ('zincins'), catalytic domain"/>
    <property type="match status" value="1"/>
</dbReference>
<organism evidence="1 2">
    <name type="scientific">Mesopusillimonas faecipullorum</name>
    <dbReference type="NCBI Taxonomy" id="2755040"/>
    <lineage>
        <taxon>Bacteria</taxon>
        <taxon>Pseudomonadati</taxon>
        <taxon>Pseudomonadota</taxon>
        <taxon>Betaproteobacteria</taxon>
        <taxon>Burkholderiales</taxon>
        <taxon>Alcaligenaceae</taxon>
        <taxon>Mesopusillimonas</taxon>
    </lineage>
</organism>
<dbReference type="RefSeq" id="WP_226952848.1">
    <property type="nucleotide sequence ID" value="NZ_JACDXW010000001.1"/>
</dbReference>
<comment type="caution">
    <text evidence="1">The sequence shown here is derived from an EMBL/GenBank/DDBJ whole genome shotgun (WGS) entry which is preliminary data.</text>
</comment>
<dbReference type="PANTHER" id="PTHR30164">
    <property type="entry name" value="MTFA PEPTIDASE"/>
    <property type="match status" value="1"/>
</dbReference>
<sequence>MFRWLAGKGAKARAVERVLADIAPQAWQLAIQRLPFLAALTPAEIQALQHRAAWLLASKTFTGVQGFEVTEDVALSIALQAALPILELDVRLYEGWTEIIVYPGEFLIRRQQVEESGVVHDYLEQASGESWEGGPVVLSWEAVDAADTSSMNVVIHEFAHKLDLQAEGPEGVPNLYGSGITSRTWQHTLEAALENFDAWLSAIEDSIPADIDPESEQAAPWFDELPLDPYAASNEAEFFAVSSESFFIDPAPLAKHYPAWYILLARYYRQDPLERLHRVIPVTDRSEHA</sequence>
<reference evidence="1 2" key="1">
    <citation type="submission" date="2020-07" db="EMBL/GenBank/DDBJ databases">
        <title>Pusillimonas sp. nov., isolated from poultry manure in Taiwan.</title>
        <authorList>
            <person name="Lin S.-Y."/>
            <person name="Tang Y.-S."/>
            <person name="Young C.-C."/>
        </authorList>
    </citation>
    <scope>NUCLEOTIDE SEQUENCE [LARGE SCALE GENOMIC DNA]</scope>
    <source>
        <strain evidence="1 2">CC-YST705</strain>
    </source>
</reference>
<dbReference type="Proteomes" id="UP000776983">
    <property type="component" value="Unassembled WGS sequence"/>
</dbReference>
<dbReference type="InterPro" id="IPR024079">
    <property type="entry name" value="MetalloPept_cat_dom_sf"/>
</dbReference>
<dbReference type="InterPro" id="IPR042252">
    <property type="entry name" value="MtfA_N"/>
</dbReference>
<dbReference type="InterPro" id="IPR010384">
    <property type="entry name" value="MtfA_fam"/>
</dbReference>
<gene>
    <name evidence="1" type="ORF">H0484_02485</name>
</gene>
<dbReference type="PANTHER" id="PTHR30164:SF2">
    <property type="entry name" value="PROTEIN MTFA"/>
    <property type="match status" value="1"/>
</dbReference>
<dbReference type="CDD" id="cd20169">
    <property type="entry name" value="Peptidase_M90_mtfA"/>
    <property type="match status" value="1"/>
</dbReference>
<name>A0ABS8C9B9_9BURK</name>
<accession>A0ABS8C9B9</accession>
<dbReference type="Pfam" id="PF06167">
    <property type="entry name" value="Peptidase_M90"/>
    <property type="match status" value="1"/>
</dbReference>
<keyword evidence="2" id="KW-1185">Reference proteome</keyword>
<dbReference type="Gene3D" id="1.10.472.150">
    <property type="entry name" value="Glucose-regulated metallo-peptidase M90, N-terminal domain"/>
    <property type="match status" value="1"/>
</dbReference>
<evidence type="ECO:0000313" key="2">
    <source>
        <dbReference type="Proteomes" id="UP000776983"/>
    </source>
</evidence>
<proteinExistence type="predicted"/>
<protein>
    <submittedName>
        <fullName evidence="1">Zinc-dependent peptidase</fullName>
    </submittedName>
</protein>
<dbReference type="Gene3D" id="3.40.390.10">
    <property type="entry name" value="Collagenase (Catalytic Domain)"/>
    <property type="match status" value="1"/>
</dbReference>
<evidence type="ECO:0000313" key="1">
    <source>
        <dbReference type="EMBL" id="MCB5362622.1"/>
    </source>
</evidence>